<dbReference type="AlphaFoldDB" id="A0AAW1JMM8"/>
<dbReference type="InterPro" id="IPR014710">
    <property type="entry name" value="RmlC-like_jellyroll"/>
</dbReference>
<evidence type="ECO:0000256" key="8">
    <source>
        <dbReference type="ARBA" id="ARBA00023211"/>
    </source>
</evidence>
<dbReference type="PRINTS" id="PR00325">
    <property type="entry name" value="GERMIN"/>
</dbReference>
<evidence type="ECO:0000259" key="13">
    <source>
        <dbReference type="SMART" id="SM00835"/>
    </source>
</evidence>
<evidence type="ECO:0000256" key="12">
    <source>
        <dbReference type="RuleBase" id="RU366015"/>
    </source>
</evidence>
<evidence type="ECO:0000256" key="1">
    <source>
        <dbReference type="ARBA" id="ARBA00004271"/>
    </source>
</evidence>
<evidence type="ECO:0000256" key="7">
    <source>
        <dbReference type="ARBA" id="ARBA00023157"/>
    </source>
</evidence>
<keyword evidence="6 12" id="KW-0732">Signal</keyword>
<dbReference type="InterPro" id="IPR006045">
    <property type="entry name" value="Cupin_1"/>
</dbReference>
<evidence type="ECO:0000256" key="3">
    <source>
        <dbReference type="ARBA" id="ARBA00022523"/>
    </source>
</evidence>
<keyword evidence="7 11" id="KW-1015">Disulfide bond</keyword>
<comment type="similarity">
    <text evidence="2 12">Belongs to the germin family.</text>
</comment>
<dbReference type="Pfam" id="PF00190">
    <property type="entry name" value="Cupin_1"/>
    <property type="match status" value="1"/>
</dbReference>
<dbReference type="InterPro" id="IPR001929">
    <property type="entry name" value="Germin"/>
</dbReference>
<feature type="domain" description="Cupin type-1" evidence="13">
    <location>
        <begin position="53"/>
        <end position="198"/>
    </location>
</feature>
<reference evidence="14" key="1">
    <citation type="submission" date="2024-03" db="EMBL/GenBank/DDBJ databases">
        <title>WGS assembly of Saponaria officinalis var. Norfolk2.</title>
        <authorList>
            <person name="Jenkins J."/>
            <person name="Shu S."/>
            <person name="Grimwood J."/>
            <person name="Barry K."/>
            <person name="Goodstein D."/>
            <person name="Schmutz J."/>
            <person name="Leebens-Mack J."/>
            <person name="Osbourn A."/>
        </authorList>
    </citation>
    <scope>NUCLEOTIDE SEQUENCE [LARGE SCALE GENOMIC DNA]</scope>
    <source>
        <strain evidence="14">JIC</strain>
    </source>
</reference>
<feature type="disulfide bond" evidence="11">
    <location>
        <begin position="24"/>
        <end position="39"/>
    </location>
</feature>
<comment type="caution">
    <text evidence="14">The sequence shown here is derived from an EMBL/GenBank/DDBJ whole genome shotgun (WGS) entry which is preliminary data.</text>
</comment>
<feature type="binding site" evidence="9">
    <location>
        <position position="107"/>
    </location>
    <ligand>
        <name>oxalate</name>
        <dbReference type="ChEBI" id="CHEBI:30623"/>
    </ligand>
</feature>
<accession>A0AAW1JMM8</accession>
<dbReference type="SMART" id="SM00835">
    <property type="entry name" value="Cupin_1"/>
    <property type="match status" value="1"/>
</dbReference>
<feature type="signal peptide" evidence="12">
    <location>
        <begin position="1"/>
        <end position="18"/>
    </location>
</feature>
<name>A0AAW1JMM8_SAPOF</name>
<sequence>MNLAIFFTLSLLASISHAIVEDYCVGDLTLPKTLAGYACKDPSKVTVDDFIFTGFRVAGTTTNIYKNHLNLAFANAFPGLNGLGISMARIDLGVGGVVPIHTHRTSEVFLCVKGRIIAGIIDTNNTAYYKTLEVGDVMIFPQALLHFQVNAGDTPALAFVSLNSPNPGLQVIDDSLFAGNLPSELVEKIMLLDPEQVKKLKKALGGSN</sequence>
<dbReference type="EMBL" id="JBDFQZ010000007">
    <property type="protein sequence ID" value="KAK9705567.1"/>
    <property type="molecule type" value="Genomic_DNA"/>
</dbReference>
<dbReference type="Gene3D" id="2.60.120.10">
    <property type="entry name" value="Jelly Rolls"/>
    <property type="match status" value="1"/>
</dbReference>
<keyword evidence="15" id="KW-1185">Reference proteome</keyword>
<evidence type="ECO:0000256" key="2">
    <source>
        <dbReference type="ARBA" id="ARBA00007456"/>
    </source>
</evidence>
<feature type="binding site" evidence="10">
    <location>
        <position position="103"/>
    </location>
    <ligand>
        <name>Mn(2+)</name>
        <dbReference type="ChEBI" id="CHEBI:29035"/>
    </ligand>
</feature>
<keyword evidence="5 9" id="KW-0479">Metal-binding</keyword>
<gene>
    <name evidence="14" type="ORF">RND81_07G066900</name>
</gene>
<dbReference type="SUPFAM" id="SSF51182">
    <property type="entry name" value="RmlC-like cupins"/>
    <property type="match status" value="1"/>
</dbReference>
<dbReference type="Proteomes" id="UP001443914">
    <property type="component" value="Unassembled WGS sequence"/>
</dbReference>
<dbReference type="FunFam" id="2.60.120.10:FF:000047">
    <property type="entry name" value="Auxin-binding protein ABP19a"/>
    <property type="match status" value="1"/>
</dbReference>
<dbReference type="InterPro" id="IPR011051">
    <property type="entry name" value="RmlC_Cupin_sf"/>
</dbReference>
<evidence type="ECO:0000256" key="10">
    <source>
        <dbReference type="PIRSR" id="PIRSR601929-2"/>
    </source>
</evidence>
<evidence type="ECO:0000313" key="14">
    <source>
        <dbReference type="EMBL" id="KAK9705567.1"/>
    </source>
</evidence>
<dbReference type="GO" id="GO:0048046">
    <property type="term" value="C:apoplast"/>
    <property type="evidence" value="ECO:0007669"/>
    <property type="project" value="UniProtKB-SubCell"/>
</dbReference>
<organism evidence="14 15">
    <name type="scientific">Saponaria officinalis</name>
    <name type="common">Common soapwort</name>
    <name type="synonym">Lychnis saponaria</name>
    <dbReference type="NCBI Taxonomy" id="3572"/>
    <lineage>
        <taxon>Eukaryota</taxon>
        <taxon>Viridiplantae</taxon>
        <taxon>Streptophyta</taxon>
        <taxon>Embryophyta</taxon>
        <taxon>Tracheophyta</taxon>
        <taxon>Spermatophyta</taxon>
        <taxon>Magnoliopsida</taxon>
        <taxon>eudicotyledons</taxon>
        <taxon>Gunneridae</taxon>
        <taxon>Pentapetalae</taxon>
        <taxon>Caryophyllales</taxon>
        <taxon>Caryophyllaceae</taxon>
        <taxon>Caryophylleae</taxon>
        <taxon>Saponaria</taxon>
    </lineage>
</organism>
<feature type="binding site" evidence="10">
    <location>
        <position position="101"/>
    </location>
    <ligand>
        <name>Mn(2+)</name>
        <dbReference type="ChEBI" id="CHEBI:29035"/>
    </ligand>
</feature>
<keyword evidence="4 12" id="KW-0964">Secreted</keyword>
<comment type="subcellular location">
    <subcellularLocation>
        <location evidence="1 12">Secreted</location>
        <location evidence="1 12">Extracellular space</location>
        <location evidence="1 12">Apoplast</location>
    </subcellularLocation>
</comment>
<feature type="binding site" evidence="10">
    <location>
        <position position="146"/>
    </location>
    <ligand>
        <name>Mn(2+)</name>
        <dbReference type="ChEBI" id="CHEBI:29035"/>
    </ligand>
</feature>
<protein>
    <recommendedName>
        <fullName evidence="12">Germin-like protein</fullName>
    </recommendedName>
</protein>
<dbReference type="PANTHER" id="PTHR31238">
    <property type="entry name" value="GERMIN-LIKE PROTEIN SUBFAMILY 3 MEMBER 3"/>
    <property type="match status" value="1"/>
</dbReference>
<feature type="binding site" evidence="9">
    <location>
        <position position="103"/>
    </location>
    <ligand>
        <name>oxalate</name>
        <dbReference type="ChEBI" id="CHEBI:30623"/>
    </ligand>
</feature>
<evidence type="ECO:0000256" key="5">
    <source>
        <dbReference type="ARBA" id="ARBA00022723"/>
    </source>
</evidence>
<keyword evidence="8 9" id="KW-0464">Manganese</keyword>
<proteinExistence type="inferred from homology"/>
<feature type="chain" id="PRO_5043089313" description="Germin-like protein" evidence="12">
    <location>
        <begin position="19"/>
        <end position="208"/>
    </location>
</feature>
<dbReference type="CDD" id="cd02241">
    <property type="entry name" value="cupin_OxOx"/>
    <property type="match status" value="1"/>
</dbReference>
<evidence type="ECO:0000256" key="4">
    <source>
        <dbReference type="ARBA" id="ARBA00022525"/>
    </source>
</evidence>
<evidence type="ECO:0000256" key="11">
    <source>
        <dbReference type="PIRSR" id="PIRSR601929-3"/>
    </source>
</evidence>
<feature type="binding site" evidence="10">
    <location>
        <position position="107"/>
    </location>
    <ligand>
        <name>Mn(2+)</name>
        <dbReference type="ChEBI" id="CHEBI:29035"/>
    </ligand>
</feature>
<dbReference type="GO" id="GO:0030145">
    <property type="term" value="F:manganese ion binding"/>
    <property type="evidence" value="ECO:0007669"/>
    <property type="project" value="UniProtKB-UniRule"/>
</dbReference>
<keyword evidence="3 12" id="KW-0052">Apoplast</keyword>
<evidence type="ECO:0000256" key="9">
    <source>
        <dbReference type="PIRSR" id="PIRSR601929-1"/>
    </source>
</evidence>
<evidence type="ECO:0000313" key="15">
    <source>
        <dbReference type="Proteomes" id="UP001443914"/>
    </source>
</evidence>
<evidence type="ECO:0000256" key="6">
    <source>
        <dbReference type="ARBA" id="ARBA00022729"/>
    </source>
</evidence>